<evidence type="ECO:0000313" key="3">
    <source>
        <dbReference type="Proteomes" id="UP000748756"/>
    </source>
</evidence>
<evidence type="ECO:0000313" key="2">
    <source>
        <dbReference type="EMBL" id="KAF9140890.1"/>
    </source>
</evidence>
<reference evidence="2" key="1">
    <citation type="journal article" date="2020" name="Fungal Divers.">
        <title>Resolving the Mortierellaceae phylogeny through synthesis of multi-gene phylogenetics and phylogenomics.</title>
        <authorList>
            <person name="Vandepol N."/>
            <person name="Liber J."/>
            <person name="Desiro A."/>
            <person name="Na H."/>
            <person name="Kennedy M."/>
            <person name="Barry K."/>
            <person name="Grigoriev I.V."/>
            <person name="Miller A.N."/>
            <person name="O'Donnell K."/>
            <person name="Stajich J.E."/>
            <person name="Bonito G."/>
        </authorList>
    </citation>
    <scope>NUCLEOTIDE SEQUENCE</scope>
    <source>
        <strain evidence="2">NRRL 6426</strain>
    </source>
</reference>
<feature type="compositionally biased region" description="Low complexity" evidence="1">
    <location>
        <begin position="240"/>
        <end position="259"/>
    </location>
</feature>
<dbReference type="AlphaFoldDB" id="A0A9P5V6S9"/>
<name>A0A9P5V6S9_9FUNG</name>
<dbReference type="EMBL" id="JAAAUQ010001267">
    <property type="protein sequence ID" value="KAF9140890.1"/>
    <property type="molecule type" value="Genomic_DNA"/>
</dbReference>
<protein>
    <submittedName>
        <fullName evidence="2">Uncharacterized protein</fullName>
    </submittedName>
</protein>
<feature type="compositionally biased region" description="Polar residues" evidence="1">
    <location>
        <begin position="123"/>
        <end position="132"/>
    </location>
</feature>
<feature type="compositionally biased region" description="Basic and acidic residues" evidence="1">
    <location>
        <begin position="26"/>
        <end position="36"/>
    </location>
</feature>
<dbReference type="OrthoDB" id="2437479at2759"/>
<feature type="compositionally biased region" description="Polar residues" evidence="1">
    <location>
        <begin position="41"/>
        <end position="73"/>
    </location>
</feature>
<feature type="compositionally biased region" description="Low complexity" evidence="1">
    <location>
        <begin position="74"/>
        <end position="122"/>
    </location>
</feature>
<organism evidence="2 3">
    <name type="scientific">Linnemannia schmuckeri</name>
    <dbReference type="NCBI Taxonomy" id="64567"/>
    <lineage>
        <taxon>Eukaryota</taxon>
        <taxon>Fungi</taxon>
        <taxon>Fungi incertae sedis</taxon>
        <taxon>Mucoromycota</taxon>
        <taxon>Mortierellomycotina</taxon>
        <taxon>Mortierellomycetes</taxon>
        <taxon>Mortierellales</taxon>
        <taxon>Mortierellaceae</taxon>
        <taxon>Linnemannia</taxon>
    </lineage>
</organism>
<feature type="region of interest" description="Disordered" evidence="1">
    <location>
        <begin position="1"/>
        <end position="181"/>
    </location>
</feature>
<feature type="non-terminal residue" evidence="2">
    <location>
        <position position="1"/>
    </location>
</feature>
<feature type="compositionally biased region" description="Low complexity" evidence="1">
    <location>
        <begin position="164"/>
        <end position="176"/>
    </location>
</feature>
<sequence>MTTTTTPVANLADPTKDRTSTTNPKQHADYTDRAEPRSLSVDYTTTTNGSAGVPSSYSSRQHQQEHYGQNQAGNNNVYSEDYYDNNNNKNQQQGHYNNTHSHHSSTSSSSSSHYPHSTNGSSYLPTPIQTTAFAGYNDGKNGDSSLYPQQQHGHAQTFHGSFVSPTTPTSSAPLSPNGAQQAYVQGHHEYDHPQSHSYHSSHYNHHTSYAQEHQHPLSPTEGNGHHAYSSHPIPTGKADNSNNGASNGSYSSSNSSYYS</sequence>
<dbReference type="Proteomes" id="UP000748756">
    <property type="component" value="Unassembled WGS sequence"/>
</dbReference>
<accession>A0A9P5V6S9</accession>
<feature type="region of interest" description="Disordered" evidence="1">
    <location>
        <begin position="207"/>
        <end position="259"/>
    </location>
</feature>
<feature type="compositionally biased region" description="Polar residues" evidence="1">
    <location>
        <begin position="142"/>
        <end position="154"/>
    </location>
</feature>
<proteinExistence type="predicted"/>
<gene>
    <name evidence="2" type="ORF">BG015_001473</name>
</gene>
<keyword evidence="3" id="KW-1185">Reference proteome</keyword>
<evidence type="ECO:0000256" key="1">
    <source>
        <dbReference type="SAM" id="MobiDB-lite"/>
    </source>
</evidence>
<comment type="caution">
    <text evidence="2">The sequence shown here is derived from an EMBL/GenBank/DDBJ whole genome shotgun (WGS) entry which is preliminary data.</text>
</comment>